<evidence type="ECO:0000256" key="2">
    <source>
        <dbReference type="ARBA" id="ARBA00023125"/>
    </source>
</evidence>
<dbReference type="AlphaFoldDB" id="A0A2S5CIZ2"/>
<dbReference type="GO" id="GO:0030527">
    <property type="term" value="F:structural constituent of chromatin"/>
    <property type="evidence" value="ECO:0007669"/>
    <property type="project" value="InterPro"/>
</dbReference>
<dbReference type="PRINTS" id="PR01727">
    <property type="entry name" value="DNABINDINGHU"/>
</dbReference>
<organism evidence="4 5">
    <name type="scientific">Methylovulum psychrotolerans</name>
    <dbReference type="NCBI Taxonomy" id="1704499"/>
    <lineage>
        <taxon>Bacteria</taxon>
        <taxon>Pseudomonadati</taxon>
        <taxon>Pseudomonadota</taxon>
        <taxon>Gammaproteobacteria</taxon>
        <taxon>Methylococcales</taxon>
        <taxon>Methylococcaceae</taxon>
        <taxon>Methylovulum</taxon>
    </lineage>
</organism>
<dbReference type="GO" id="GO:0003677">
    <property type="term" value="F:DNA binding"/>
    <property type="evidence" value="ECO:0007669"/>
    <property type="project" value="UniProtKB-KW"/>
</dbReference>
<dbReference type="PANTHER" id="PTHR33175:SF5">
    <property type="entry name" value="INTEGRATION HOST FACTOR SUBUNIT BETA"/>
    <property type="match status" value="1"/>
</dbReference>
<dbReference type="EMBL" id="PGFZ01000008">
    <property type="protein sequence ID" value="POZ50775.1"/>
    <property type="molecule type" value="Genomic_DNA"/>
</dbReference>
<reference evidence="4 5" key="1">
    <citation type="submission" date="2017-11" db="EMBL/GenBank/DDBJ databases">
        <title>Draft Genome Sequence of Methylobacter psychrotolerans Sph1T, an Obligate Methanotroph from Low-Temperature Environments.</title>
        <authorList>
            <person name="Oshkin I.Y."/>
            <person name="Miroshnikov K."/>
            <person name="Belova S.E."/>
            <person name="Korzhenkov A."/>
            <person name="Toshchakov S.V."/>
            <person name="Dedysh S.N."/>
        </authorList>
    </citation>
    <scope>NUCLEOTIDE SEQUENCE [LARGE SCALE GENOMIC DNA]</scope>
    <source>
        <strain evidence="4 5">Sph1</strain>
    </source>
</reference>
<dbReference type="PANTHER" id="PTHR33175">
    <property type="entry name" value="DNA-BINDING PROTEIN HU"/>
    <property type="match status" value="1"/>
</dbReference>
<dbReference type="Pfam" id="PF00216">
    <property type="entry name" value="Bac_DNA_binding"/>
    <property type="match status" value="1"/>
</dbReference>
<accession>A0A2S5CIZ2</accession>
<comment type="caution">
    <text evidence="4">The sequence shown here is derived from an EMBL/GenBank/DDBJ whole genome shotgun (WGS) entry which is preliminary data.</text>
</comment>
<dbReference type="InterPro" id="IPR000119">
    <property type="entry name" value="Hist_DNA-bd"/>
</dbReference>
<gene>
    <name evidence="4" type="ORF">AADEFJLK_03242</name>
</gene>
<comment type="similarity">
    <text evidence="1 3">Belongs to the bacterial histone-like protein family.</text>
</comment>
<evidence type="ECO:0000313" key="4">
    <source>
        <dbReference type="EMBL" id="POZ50775.1"/>
    </source>
</evidence>
<dbReference type="Proteomes" id="UP000237423">
    <property type="component" value="Unassembled WGS sequence"/>
</dbReference>
<evidence type="ECO:0000313" key="5">
    <source>
        <dbReference type="Proteomes" id="UP000237423"/>
    </source>
</evidence>
<dbReference type="Gene3D" id="4.10.520.10">
    <property type="entry name" value="IHF-like DNA-binding proteins"/>
    <property type="match status" value="1"/>
</dbReference>
<dbReference type="CDD" id="cd13836">
    <property type="entry name" value="IHF_B"/>
    <property type="match status" value="1"/>
</dbReference>
<proteinExistence type="inferred from homology"/>
<dbReference type="SUPFAM" id="SSF47729">
    <property type="entry name" value="IHF-like DNA-binding proteins"/>
    <property type="match status" value="1"/>
</dbReference>
<protein>
    <submittedName>
        <fullName evidence="4">Integration host factor subunit beta</fullName>
    </submittedName>
</protein>
<sequence>MPQLLAQIRGYVRLLTRTGLYMASTLTGKFAMTKNQLIKTLAQKRPHLRKKAVEEAVNCILDHIAEALVAKERVEIRNFGVFSVHYRISRKGRDFISGETLHVPPRYTAHFKAGKQLRERIADSAKQA</sequence>
<dbReference type="InterPro" id="IPR010992">
    <property type="entry name" value="IHF-like_DNA-bd_dom_sf"/>
</dbReference>
<keyword evidence="2" id="KW-0238">DNA-binding</keyword>
<dbReference type="GO" id="GO:0005829">
    <property type="term" value="C:cytosol"/>
    <property type="evidence" value="ECO:0007669"/>
    <property type="project" value="TreeGrafter"/>
</dbReference>
<evidence type="ECO:0000256" key="1">
    <source>
        <dbReference type="ARBA" id="ARBA00010529"/>
    </source>
</evidence>
<evidence type="ECO:0000256" key="3">
    <source>
        <dbReference type="RuleBase" id="RU003939"/>
    </source>
</evidence>
<dbReference type="SMART" id="SM00411">
    <property type="entry name" value="BHL"/>
    <property type="match status" value="1"/>
</dbReference>
<name>A0A2S5CIZ2_9GAMM</name>